<organism evidence="5 6">
    <name type="scientific">Trichomonas vaginalis (strain ATCC PRA-98 / G3)</name>
    <dbReference type="NCBI Taxonomy" id="412133"/>
    <lineage>
        <taxon>Eukaryota</taxon>
        <taxon>Metamonada</taxon>
        <taxon>Parabasalia</taxon>
        <taxon>Trichomonadida</taxon>
        <taxon>Trichomonadidae</taxon>
        <taxon>Trichomonas</taxon>
    </lineage>
</organism>
<keyword evidence="3" id="KW-1133">Transmembrane helix</keyword>
<name>A2DC27_TRIV3</name>
<evidence type="ECO:0000259" key="4">
    <source>
        <dbReference type="PROSITE" id="PS51352"/>
    </source>
</evidence>
<dbReference type="PANTHER" id="PTHR45672">
    <property type="entry name" value="PROTEIN DISULFIDE-ISOMERASE C17H9.14C-RELATED"/>
    <property type="match status" value="1"/>
</dbReference>
<dbReference type="GO" id="GO:0005783">
    <property type="term" value="C:endoplasmic reticulum"/>
    <property type="evidence" value="ECO:0000318"/>
    <property type="project" value="GO_Central"/>
</dbReference>
<dbReference type="CDD" id="cd02961">
    <property type="entry name" value="PDI_a_family"/>
    <property type="match status" value="1"/>
</dbReference>
<dbReference type="VEuPathDB" id="TrichDB:TVAG_457030"/>
<dbReference type="InterPro" id="IPR036249">
    <property type="entry name" value="Thioredoxin-like_sf"/>
</dbReference>
<accession>A2DC27</accession>
<reference evidence="5" key="1">
    <citation type="submission" date="2006-10" db="EMBL/GenBank/DDBJ databases">
        <authorList>
            <person name="Amadeo P."/>
            <person name="Zhao Q."/>
            <person name="Wortman J."/>
            <person name="Fraser-Liggett C."/>
            <person name="Carlton J."/>
        </authorList>
    </citation>
    <scope>NUCLEOTIDE SEQUENCE</scope>
    <source>
        <strain evidence="5">G3</strain>
    </source>
</reference>
<proteinExistence type="inferred from homology"/>
<sequence>MFTVLINFALSQVHSITSEEADKLFTEEPHKPIFVTLESMWCAHCLEFKPVKERIEQFYKDNDKVDIMMISCDNERDLCRQFQGEGTPRLYMVTTTIIDAERYEGSRSFEEIRAFIQKFIQPPVLQIENETQLSTELNANLESSIFFLQDFKNTNLSQIFSEIAKQYVNYPARFYNITYKYFQSDESRIYHYYTPTNKTLPYSGQINFDDVQAFIYEHLYPPFGSPSSTFFEIQTKLKEPFIVLEDWEKKFTKEIQQLTLKLPDNLKIIDIDCMSYERFCRAIRVDITHRPFISMVKMHKNTWYKFDSDYDPEKFVEWANKAWQGKLKEYGPGAGIMGFYRRVVKPFVQKNKLYFYLGIAFVVLIIIIQIIKACCFIIGFDGPEKYKYD</sequence>
<keyword evidence="3" id="KW-0472">Membrane</keyword>
<dbReference type="Gene3D" id="3.40.30.10">
    <property type="entry name" value="Glutaredoxin"/>
    <property type="match status" value="1"/>
</dbReference>
<keyword evidence="3" id="KW-0812">Transmembrane</keyword>
<evidence type="ECO:0000256" key="3">
    <source>
        <dbReference type="SAM" id="Phobius"/>
    </source>
</evidence>
<dbReference type="SMR" id="A2DC27"/>
<protein>
    <submittedName>
        <fullName evidence="5">Thioredoxin family protein</fullName>
    </submittedName>
</protein>
<evidence type="ECO:0000256" key="1">
    <source>
        <dbReference type="ARBA" id="ARBA00006347"/>
    </source>
</evidence>
<dbReference type="VEuPathDB" id="TrichDB:TVAGG3_0263600"/>
<dbReference type="GO" id="GO:0006457">
    <property type="term" value="P:protein folding"/>
    <property type="evidence" value="ECO:0000318"/>
    <property type="project" value="GO_Central"/>
</dbReference>
<dbReference type="InterPro" id="IPR013766">
    <property type="entry name" value="Thioredoxin_domain"/>
</dbReference>
<comment type="similarity">
    <text evidence="1">Belongs to the protein disulfide isomerase family.</text>
</comment>
<dbReference type="Pfam" id="PF00085">
    <property type="entry name" value="Thioredoxin"/>
    <property type="match status" value="1"/>
</dbReference>
<dbReference type="GO" id="GO:0003756">
    <property type="term" value="F:protein disulfide isomerase activity"/>
    <property type="evidence" value="ECO:0000318"/>
    <property type="project" value="GO_Central"/>
</dbReference>
<dbReference type="PANTHER" id="PTHR45672:SF3">
    <property type="entry name" value="THIOREDOXIN DOMAIN-CONTAINING PROTEIN 5"/>
    <property type="match status" value="1"/>
</dbReference>
<evidence type="ECO:0000256" key="2">
    <source>
        <dbReference type="ARBA" id="ARBA00022729"/>
    </source>
</evidence>
<dbReference type="STRING" id="5722.A2DC27"/>
<dbReference type="InParanoid" id="A2DC27"/>
<dbReference type="Pfam" id="PF13848">
    <property type="entry name" value="Thioredoxin_6"/>
    <property type="match status" value="1"/>
</dbReference>
<evidence type="ECO:0000313" key="6">
    <source>
        <dbReference type="Proteomes" id="UP000001542"/>
    </source>
</evidence>
<dbReference type="EMBL" id="DS113186">
    <property type="protein sequence ID" value="EAY22068.1"/>
    <property type="molecule type" value="Genomic_DNA"/>
</dbReference>
<gene>
    <name evidence="5" type="ORF">TVAG_457030</name>
</gene>
<evidence type="ECO:0000313" key="5">
    <source>
        <dbReference type="EMBL" id="EAY22068.1"/>
    </source>
</evidence>
<dbReference type="SUPFAM" id="SSF52833">
    <property type="entry name" value="Thioredoxin-like"/>
    <property type="match status" value="2"/>
</dbReference>
<dbReference type="AlphaFoldDB" id="A2DC27"/>
<feature type="domain" description="Thioredoxin" evidence="4">
    <location>
        <begin position="1"/>
        <end position="121"/>
    </location>
</feature>
<keyword evidence="2" id="KW-0732">Signal</keyword>
<dbReference type="OrthoDB" id="71336at2759"/>
<dbReference type="InterPro" id="IPR051063">
    <property type="entry name" value="PDI"/>
</dbReference>
<dbReference type="RefSeq" id="XP_001583054.1">
    <property type="nucleotide sequence ID" value="XM_001583004.1"/>
</dbReference>
<dbReference type="FunCoup" id="A2DC27">
    <property type="interactions" value="112"/>
</dbReference>
<keyword evidence="6" id="KW-1185">Reference proteome</keyword>
<dbReference type="PROSITE" id="PS51352">
    <property type="entry name" value="THIOREDOXIN_2"/>
    <property type="match status" value="1"/>
</dbReference>
<dbReference type="KEGG" id="tva:5467621"/>
<dbReference type="Proteomes" id="UP000001542">
    <property type="component" value="Unassembled WGS sequence"/>
</dbReference>
<reference evidence="5" key="2">
    <citation type="journal article" date="2007" name="Science">
        <title>Draft genome sequence of the sexually transmitted pathogen Trichomonas vaginalis.</title>
        <authorList>
            <person name="Carlton J.M."/>
            <person name="Hirt R.P."/>
            <person name="Silva J.C."/>
            <person name="Delcher A.L."/>
            <person name="Schatz M."/>
            <person name="Zhao Q."/>
            <person name="Wortman J.R."/>
            <person name="Bidwell S.L."/>
            <person name="Alsmark U.C.M."/>
            <person name="Besteiro S."/>
            <person name="Sicheritz-Ponten T."/>
            <person name="Noel C.J."/>
            <person name="Dacks J.B."/>
            <person name="Foster P.G."/>
            <person name="Simillion C."/>
            <person name="Van de Peer Y."/>
            <person name="Miranda-Saavedra D."/>
            <person name="Barton G.J."/>
            <person name="Westrop G.D."/>
            <person name="Mueller S."/>
            <person name="Dessi D."/>
            <person name="Fiori P.L."/>
            <person name="Ren Q."/>
            <person name="Paulsen I."/>
            <person name="Zhang H."/>
            <person name="Bastida-Corcuera F.D."/>
            <person name="Simoes-Barbosa A."/>
            <person name="Brown M.T."/>
            <person name="Hayes R.D."/>
            <person name="Mukherjee M."/>
            <person name="Okumura C.Y."/>
            <person name="Schneider R."/>
            <person name="Smith A.J."/>
            <person name="Vanacova S."/>
            <person name="Villalvazo M."/>
            <person name="Haas B.J."/>
            <person name="Pertea M."/>
            <person name="Feldblyum T.V."/>
            <person name="Utterback T.R."/>
            <person name="Shu C.L."/>
            <person name="Osoegawa K."/>
            <person name="de Jong P.J."/>
            <person name="Hrdy I."/>
            <person name="Horvathova L."/>
            <person name="Zubacova Z."/>
            <person name="Dolezal P."/>
            <person name="Malik S.B."/>
            <person name="Logsdon J.M. Jr."/>
            <person name="Henze K."/>
            <person name="Gupta A."/>
            <person name="Wang C.C."/>
            <person name="Dunne R.L."/>
            <person name="Upcroft J.A."/>
            <person name="Upcroft P."/>
            <person name="White O."/>
            <person name="Salzberg S.L."/>
            <person name="Tang P."/>
            <person name="Chiu C.-H."/>
            <person name="Lee Y.-S."/>
            <person name="Embley T.M."/>
            <person name="Coombs G.H."/>
            <person name="Mottram J.C."/>
            <person name="Tachezy J."/>
            <person name="Fraser-Liggett C.M."/>
            <person name="Johnson P.J."/>
        </authorList>
    </citation>
    <scope>NUCLEOTIDE SEQUENCE [LARGE SCALE GENOMIC DNA]</scope>
    <source>
        <strain evidence="5">G3</strain>
    </source>
</reference>
<feature type="transmembrane region" description="Helical" evidence="3">
    <location>
        <begin position="353"/>
        <end position="380"/>
    </location>
</feature>